<keyword evidence="7" id="KW-0812">Transmembrane</keyword>
<keyword evidence="11" id="KW-0472">Membrane</keyword>
<reference evidence="13" key="1">
    <citation type="submission" date="2013-11" db="EMBL/GenBank/DDBJ databases">
        <title>Genome sequence of the fusiform rust pathogen reveals effectors for host alternation and coevolution with pine.</title>
        <authorList>
            <consortium name="DOE Joint Genome Institute"/>
            <person name="Smith K."/>
            <person name="Pendleton A."/>
            <person name="Kubisiak T."/>
            <person name="Anderson C."/>
            <person name="Salamov A."/>
            <person name="Aerts A."/>
            <person name="Riley R."/>
            <person name="Clum A."/>
            <person name="Lindquist E."/>
            <person name="Ence D."/>
            <person name="Campbell M."/>
            <person name="Kronenberg Z."/>
            <person name="Feau N."/>
            <person name="Dhillon B."/>
            <person name="Hamelin R."/>
            <person name="Burleigh J."/>
            <person name="Smith J."/>
            <person name="Yandell M."/>
            <person name="Nelson C."/>
            <person name="Grigoriev I."/>
            <person name="Davis J."/>
        </authorList>
    </citation>
    <scope>NUCLEOTIDE SEQUENCE</scope>
    <source>
        <strain evidence="13">G11</strain>
    </source>
</reference>
<dbReference type="PANTHER" id="PTHR21528">
    <property type="entry name" value="DEHYDRODOLICHYL DIPHOSPHATE SYNTHASE COMPLEX SUBUNIT NUS1"/>
    <property type="match status" value="1"/>
</dbReference>
<comment type="catalytic activity">
    <reaction evidence="12">
        <text>n isopentenyl diphosphate + (2E,6E)-farnesyl diphosphate = a di-trans,poly-cis-polyprenyl diphosphate + n diphosphate</text>
        <dbReference type="Rhea" id="RHEA:53008"/>
        <dbReference type="Rhea" id="RHEA-COMP:19494"/>
        <dbReference type="ChEBI" id="CHEBI:33019"/>
        <dbReference type="ChEBI" id="CHEBI:128769"/>
        <dbReference type="ChEBI" id="CHEBI:136960"/>
        <dbReference type="ChEBI" id="CHEBI:175763"/>
        <dbReference type="EC" id="2.5.1.87"/>
    </reaction>
</comment>
<evidence type="ECO:0000256" key="8">
    <source>
        <dbReference type="ARBA" id="ARBA00022824"/>
    </source>
</evidence>
<evidence type="ECO:0000256" key="4">
    <source>
        <dbReference type="ARBA" id="ARBA00005432"/>
    </source>
</evidence>
<evidence type="ECO:0000256" key="3">
    <source>
        <dbReference type="ARBA" id="ARBA00004922"/>
    </source>
</evidence>
<comment type="subcellular location">
    <subcellularLocation>
        <location evidence="2">Endoplasmic reticulum membrane</location>
    </subcellularLocation>
</comment>
<dbReference type="PANTHER" id="PTHR21528:SF0">
    <property type="entry name" value="DEHYDRODOLICHYL DIPHOSPHATE SYNTHASE COMPLEX SUBUNIT NUS1"/>
    <property type="match status" value="1"/>
</dbReference>
<dbReference type="InterPro" id="IPR036424">
    <property type="entry name" value="UPP_synth-like_sf"/>
</dbReference>
<dbReference type="GO" id="GO:0005789">
    <property type="term" value="C:endoplasmic reticulum membrane"/>
    <property type="evidence" value="ECO:0007669"/>
    <property type="project" value="UniProtKB-SubCell"/>
</dbReference>
<evidence type="ECO:0000256" key="10">
    <source>
        <dbReference type="ARBA" id="ARBA00022989"/>
    </source>
</evidence>
<comment type="caution">
    <text evidence="13">The sequence shown here is derived from an EMBL/GenBank/DDBJ whole genome shotgun (WGS) entry which is preliminary data.</text>
</comment>
<comment type="pathway">
    <text evidence="3">Protein modification; protein glycosylation.</text>
</comment>
<evidence type="ECO:0000313" key="14">
    <source>
        <dbReference type="Proteomes" id="UP000886653"/>
    </source>
</evidence>
<evidence type="ECO:0000256" key="9">
    <source>
        <dbReference type="ARBA" id="ARBA00022842"/>
    </source>
</evidence>
<evidence type="ECO:0000256" key="11">
    <source>
        <dbReference type="ARBA" id="ARBA00023136"/>
    </source>
</evidence>
<keyword evidence="8" id="KW-0256">Endoplasmic reticulum</keyword>
<comment type="cofactor">
    <cofactor evidence="1">
        <name>Mg(2+)</name>
        <dbReference type="ChEBI" id="CHEBI:18420"/>
    </cofactor>
</comment>
<comment type="similarity">
    <text evidence="4">Belongs to the UPP synthase family.</text>
</comment>
<evidence type="ECO:0000313" key="13">
    <source>
        <dbReference type="EMBL" id="KAG0147526.1"/>
    </source>
</evidence>
<proteinExistence type="inferred from homology"/>
<dbReference type="EMBL" id="MU167247">
    <property type="protein sequence ID" value="KAG0147526.1"/>
    <property type="molecule type" value="Genomic_DNA"/>
</dbReference>
<keyword evidence="10" id="KW-1133">Transmembrane helix</keyword>
<dbReference type="Proteomes" id="UP000886653">
    <property type="component" value="Unassembled WGS sequence"/>
</dbReference>
<evidence type="ECO:0000256" key="2">
    <source>
        <dbReference type="ARBA" id="ARBA00004586"/>
    </source>
</evidence>
<keyword evidence="6" id="KW-0808">Transferase</keyword>
<dbReference type="SUPFAM" id="SSF64005">
    <property type="entry name" value="Undecaprenyl diphosphate synthase"/>
    <property type="match status" value="1"/>
</dbReference>
<dbReference type="GO" id="GO:0045547">
    <property type="term" value="F:ditrans,polycis-polyprenyl diphosphate synthase [(2E,6E)-farnesyl diphosphate specific] activity"/>
    <property type="evidence" value="ECO:0007669"/>
    <property type="project" value="UniProtKB-EC"/>
</dbReference>
<evidence type="ECO:0000256" key="12">
    <source>
        <dbReference type="ARBA" id="ARBA00047353"/>
    </source>
</evidence>
<evidence type="ECO:0000256" key="6">
    <source>
        <dbReference type="ARBA" id="ARBA00022679"/>
    </source>
</evidence>
<evidence type="ECO:0000256" key="1">
    <source>
        <dbReference type="ARBA" id="ARBA00001946"/>
    </source>
</evidence>
<accession>A0A9P6NQ38</accession>
<dbReference type="OrthoDB" id="3057168at2759"/>
<evidence type="ECO:0000256" key="5">
    <source>
        <dbReference type="ARBA" id="ARBA00012596"/>
    </source>
</evidence>
<dbReference type="AlphaFoldDB" id="A0A9P6NQ38"/>
<dbReference type="EC" id="2.5.1.87" evidence="5"/>
<gene>
    <name evidence="13" type="ORF">CROQUDRAFT_656097</name>
</gene>
<protein>
    <recommendedName>
        <fullName evidence="5">ditrans,polycis-polyprenyl diphosphate synthase [(2E,6E)-farnesyldiphosphate specific]</fullName>
        <ecNumber evidence="5">2.5.1.87</ecNumber>
    </recommendedName>
</protein>
<dbReference type="GO" id="GO:1904423">
    <property type="term" value="C:dehydrodolichyl diphosphate synthase complex"/>
    <property type="evidence" value="ECO:0007669"/>
    <property type="project" value="InterPro"/>
</dbReference>
<dbReference type="InterPro" id="IPR038887">
    <property type="entry name" value="Nus1/NgBR"/>
</dbReference>
<evidence type="ECO:0000256" key="7">
    <source>
        <dbReference type="ARBA" id="ARBA00022692"/>
    </source>
</evidence>
<organism evidence="13 14">
    <name type="scientific">Cronartium quercuum f. sp. fusiforme G11</name>
    <dbReference type="NCBI Taxonomy" id="708437"/>
    <lineage>
        <taxon>Eukaryota</taxon>
        <taxon>Fungi</taxon>
        <taxon>Dikarya</taxon>
        <taxon>Basidiomycota</taxon>
        <taxon>Pucciniomycotina</taxon>
        <taxon>Pucciniomycetes</taxon>
        <taxon>Pucciniales</taxon>
        <taxon>Coleosporiaceae</taxon>
        <taxon>Cronartium</taxon>
    </lineage>
</organism>
<keyword evidence="9" id="KW-0460">Magnesium</keyword>
<keyword evidence="14" id="KW-1185">Reference proteome</keyword>
<sequence length="313" mass="35805">MIKAIEQTTTTFLLTIFLTLLHTLHFSTHAIRAIIDCLVRFRDYVEESLFITIFRPRALEEEMERLKKRANHVAVIWVPVNGLVNRLMSLNHIFDTSGRTSEEVQERAELGAMVADVERLMRWSKRAGIKELSFYDERGLLKKYQYDVLESLALTDIVGVRDSISLLPTNTGVDHVDLLPAFTLTYNAASPSLPSQTMRLNILSRRHGHQHLAQVARKLVDELRDQKNPERALDALNVKAVGEKITSTSIGPPDLIMVLGGRSLRLRGFPPWQLSLSEIYHGRSYSIWPYRVTYREFVTAMKIFGDCEQRKGT</sequence>
<name>A0A9P6NQ38_9BASI</name>
<dbReference type="Gene3D" id="3.40.1180.10">
    <property type="entry name" value="Decaprenyl diphosphate synthase-like"/>
    <property type="match status" value="1"/>
</dbReference>